<dbReference type="OrthoDB" id="198619at2759"/>
<comment type="caution">
    <text evidence="4">The sequence shown here is derived from an EMBL/GenBank/DDBJ whole genome shotgun (WGS) entry which is preliminary data.</text>
</comment>
<dbReference type="Gene3D" id="3.30.70.870">
    <property type="entry name" value="Elongation Factor G (Translational Gtpase), domain 3"/>
    <property type="match status" value="1"/>
</dbReference>
<evidence type="ECO:0000256" key="1">
    <source>
        <dbReference type="ARBA" id="ARBA00022768"/>
    </source>
</evidence>
<dbReference type="PANTHER" id="PTHR43636:SF2">
    <property type="entry name" value="ELONGATION FACTOR G, MITOCHONDRIAL"/>
    <property type="match status" value="1"/>
</dbReference>
<evidence type="ECO:0000313" key="5">
    <source>
        <dbReference type="Proteomes" id="UP000479710"/>
    </source>
</evidence>
<dbReference type="GO" id="GO:0003924">
    <property type="term" value="F:GTPase activity"/>
    <property type="evidence" value="ECO:0007669"/>
    <property type="project" value="TreeGrafter"/>
</dbReference>
<sequence length="66" mass="7725">MGRRWVPRLVRMHSNGMEALNRFQKEDPTFRVGLDPESGETIISGMASCICISVERIRREYKFPIR</sequence>
<dbReference type="AlphaFoldDB" id="A0A6G1ECH5"/>
<keyword evidence="1" id="KW-0251">Elongation factor</keyword>
<organism evidence="4 5">
    <name type="scientific">Oryza meyeriana var. granulata</name>
    <dbReference type="NCBI Taxonomy" id="110450"/>
    <lineage>
        <taxon>Eukaryota</taxon>
        <taxon>Viridiplantae</taxon>
        <taxon>Streptophyta</taxon>
        <taxon>Embryophyta</taxon>
        <taxon>Tracheophyta</taxon>
        <taxon>Spermatophyta</taxon>
        <taxon>Magnoliopsida</taxon>
        <taxon>Liliopsida</taxon>
        <taxon>Poales</taxon>
        <taxon>Poaceae</taxon>
        <taxon>BOP clade</taxon>
        <taxon>Oryzoideae</taxon>
        <taxon>Oryzeae</taxon>
        <taxon>Oryzinae</taxon>
        <taxon>Oryza</taxon>
        <taxon>Oryza meyeriana</taxon>
    </lineage>
</organism>
<keyword evidence="5" id="KW-1185">Reference proteome</keyword>
<evidence type="ECO:0000256" key="2">
    <source>
        <dbReference type="ARBA" id="ARBA00022917"/>
    </source>
</evidence>
<accession>A0A6G1ECH5</accession>
<dbReference type="Pfam" id="PF14492">
    <property type="entry name" value="EFG_III"/>
    <property type="match status" value="1"/>
</dbReference>
<dbReference type="GO" id="GO:0005739">
    <property type="term" value="C:mitochondrion"/>
    <property type="evidence" value="ECO:0007669"/>
    <property type="project" value="TreeGrafter"/>
</dbReference>
<dbReference type="GO" id="GO:0070125">
    <property type="term" value="P:mitochondrial translational elongation"/>
    <property type="evidence" value="ECO:0007669"/>
    <property type="project" value="TreeGrafter"/>
</dbReference>
<gene>
    <name evidence="4" type="ORF">E2562_011383</name>
</gene>
<dbReference type="GO" id="GO:0003746">
    <property type="term" value="F:translation elongation factor activity"/>
    <property type="evidence" value="ECO:0007669"/>
    <property type="project" value="UniProtKB-KW"/>
</dbReference>
<reference evidence="4 5" key="1">
    <citation type="submission" date="2019-11" db="EMBL/GenBank/DDBJ databases">
        <title>Whole genome sequence of Oryza granulata.</title>
        <authorList>
            <person name="Li W."/>
        </authorList>
    </citation>
    <scope>NUCLEOTIDE SEQUENCE [LARGE SCALE GENOMIC DNA]</scope>
    <source>
        <strain evidence="5">cv. Menghai</strain>
        <tissue evidence="4">Leaf</tissue>
    </source>
</reference>
<dbReference type="InterPro" id="IPR035647">
    <property type="entry name" value="EFG_III/V"/>
</dbReference>
<feature type="domain" description="Elongation Factor G" evidence="3">
    <location>
        <begin position="18"/>
        <end position="63"/>
    </location>
</feature>
<dbReference type="EMBL" id="SPHZ02000004">
    <property type="protein sequence ID" value="KAF0921633.1"/>
    <property type="molecule type" value="Genomic_DNA"/>
</dbReference>
<protein>
    <recommendedName>
        <fullName evidence="3">Elongation Factor G domain-containing protein</fullName>
    </recommendedName>
</protein>
<dbReference type="SUPFAM" id="SSF54980">
    <property type="entry name" value="EF-G C-terminal domain-like"/>
    <property type="match status" value="1"/>
</dbReference>
<evidence type="ECO:0000259" key="3">
    <source>
        <dbReference type="Pfam" id="PF14492"/>
    </source>
</evidence>
<dbReference type="InterPro" id="IPR041095">
    <property type="entry name" value="EFG_II"/>
</dbReference>
<dbReference type="Proteomes" id="UP000479710">
    <property type="component" value="Unassembled WGS sequence"/>
</dbReference>
<proteinExistence type="predicted"/>
<name>A0A6G1ECH5_9ORYZ</name>
<dbReference type="PANTHER" id="PTHR43636">
    <property type="entry name" value="ELONGATION FACTOR G, MITOCHONDRIAL"/>
    <property type="match status" value="1"/>
</dbReference>
<evidence type="ECO:0000313" key="4">
    <source>
        <dbReference type="EMBL" id="KAF0921633.1"/>
    </source>
</evidence>
<keyword evidence="2" id="KW-0648">Protein biosynthesis</keyword>